<comment type="caution">
    <text evidence="2">The sequence shown here is derived from an EMBL/GenBank/DDBJ whole genome shotgun (WGS) entry which is preliminary data.</text>
</comment>
<evidence type="ECO:0000256" key="1">
    <source>
        <dbReference type="ARBA" id="ARBA00022857"/>
    </source>
</evidence>
<proteinExistence type="predicted"/>
<keyword evidence="1" id="KW-0521">NADP</keyword>
<dbReference type="EMBL" id="JAULSY010000173">
    <property type="protein sequence ID" value="KAK0660060.1"/>
    <property type="molecule type" value="Genomic_DNA"/>
</dbReference>
<gene>
    <name evidence="2" type="ORF">QBC41DRAFT_43985</name>
</gene>
<dbReference type="InterPro" id="IPR002347">
    <property type="entry name" value="SDR_fam"/>
</dbReference>
<evidence type="ECO:0000313" key="2">
    <source>
        <dbReference type="EMBL" id="KAK0660060.1"/>
    </source>
</evidence>
<dbReference type="PANTHER" id="PTHR45458">
    <property type="entry name" value="SHORT-CHAIN DEHYDROGENASE/REDUCTASE SDR"/>
    <property type="match status" value="1"/>
</dbReference>
<dbReference type="Proteomes" id="UP001174997">
    <property type="component" value="Unassembled WGS sequence"/>
</dbReference>
<dbReference type="InterPro" id="IPR052184">
    <property type="entry name" value="SDR_enzymes"/>
</dbReference>
<dbReference type="PROSITE" id="PS00061">
    <property type="entry name" value="ADH_SHORT"/>
    <property type="match status" value="1"/>
</dbReference>
<protein>
    <recommendedName>
        <fullName evidence="4">NAD(P)-binding protein</fullName>
    </recommendedName>
</protein>
<dbReference type="PRINTS" id="PR00081">
    <property type="entry name" value="GDHRDH"/>
</dbReference>
<dbReference type="PANTHER" id="PTHR45458:SF1">
    <property type="entry name" value="SHORT CHAIN DEHYDROGENASE"/>
    <property type="match status" value="1"/>
</dbReference>
<dbReference type="GO" id="GO:0016616">
    <property type="term" value="F:oxidoreductase activity, acting on the CH-OH group of donors, NAD or NADP as acceptor"/>
    <property type="evidence" value="ECO:0007669"/>
    <property type="project" value="TreeGrafter"/>
</dbReference>
<dbReference type="SUPFAM" id="SSF51735">
    <property type="entry name" value="NAD(P)-binding Rossmann-fold domains"/>
    <property type="match status" value="1"/>
</dbReference>
<dbReference type="AlphaFoldDB" id="A0AA39YYM4"/>
<accession>A0AA39YYM4</accession>
<sequence length="245" mass="26612">MPVYVVTGTNRGIGLEFIRQLVQDHTNIVVACVRSPTSDVGHLQSVIQESRNPNTIILDCDVSSAESINRFVETLGKQKVLSNNKIDFLIHNAALNLKPEMNSLNLEPDLVHQMISANVLGPALLTSALLTAKLLSLEVRIFHISSGLGSMAVSLDHKPRQSAGYSISKAALNMLAVHQAEDIKAHLPGAVVVLVDPGWVKTDMGGKNAIYEPSESVGNMLKVLHGLEESDNGEYFHHSGRKVPW</sequence>
<dbReference type="InterPro" id="IPR020904">
    <property type="entry name" value="Sc_DH/Rdtase_CS"/>
</dbReference>
<dbReference type="Pfam" id="PF00106">
    <property type="entry name" value="adh_short"/>
    <property type="match status" value="1"/>
</dbReference>
<evidence type="ECO:0008006" key="4">
    <source>
        <dbReference type="Google" id="ProtNLM"/>
    </source>
</evidence>
<dbReference type="Gene3D" id="3.40.50.720">
    <property type="entry name" value="NAD(P)-binding Rossmann-like Domain"/>
    <property type="match status" value="1"/>
</dbReference>
<evidence type="ECO:0000313" key="3">
    <source>
        <dbReference type="Proteomes" id="UP001174997"/>
    </source>
</evidence>
<reference evidence="2" key="1">
    <citation type="submission" date="2023-06" db="EMBL/GenBank/DDBJ databases">
        <title>Genome-scale phylogeny and comparative genomics of the fungal order Sordariales.</title>
        <authorList>
            <consortium name="Lawrence Berkeley National Laboratory"/>
            <person name="Hensen N."/>
            <person name="Bonometti L."/>
            <person name="Westerberg I."/>
            <person name="Brannstrom I.O."/>
            <person name="Guillou S."/>
            <person name="Cros-Aarteil S."/>
            <person name="Calhoun S."/>
            <person name="Haridas S."/>
            <person name="Kuo A."/>
            <person name="Mondo S."/>
            <person name="Pangilinan J."/>
            <person name="Riley R."/>
            <person name="Labutti K."/>
            <person name="Andreopoulos B."/>
            <person name="Lipzen A."/>
            <person name="Chen C."/>
            <person name="Yanf M."/>
            <person name="Daum C."/>
            <person name="Ng V."/>
            <person name="Clum A."/>
            <person name="Steindorff A."/>
            <person name="Ohm R."/>
            <person name="Martin F."/>
            <person name="Silar P."/>
            <person name="Natvig D."/>
            <person name="Lalanne C."/>
            <person name="Gautier V."/>
            <person name="Ament-Velasquez S.L."/>
            <person name="Kruys A."/>
            <person name="Hutchinson M.I."/>
            <person name="Powell A.J."/>
            <person name="Barry K."/>
            <person name="Miller A.N."/>
            <person name="Grigoriev I.V."/>
            <person name="Debuchy R."/>
            <person name="Gladieux P."/>
            <person name="Thoren M.H."/>
            <person name="Johannesson H."/>
        </authorList>
    </citation>
    <scope>NUCLEOTIDE SEQUENCE</scope>
    <source>
        <strain evidence="2">CBS 307.81</strain>
    </source>
</reference>
<organism evidence="2 3">
    <name type="scientific">Cercophora samala</name>
    <dbReference type="NCBI Taxonomy" id="330535"/>
    <lineage>
        <taxon>Eukaryota</taxon>
        <taxon>Fungi</taxon>
        <taxon>Dikarya</taxon>
        <taxon>Ascomycota</taxon>
        <taxon>Pezizomycotina</taxon>
        <taxon>Sordariomycetes</taxon>
        <taxon>Sordariomycetidae</taxon>
        <taxon>Sordariales</taxon>
        <taxon>Lasiosphaeriaceae</taxon>
        <taxon>Cercophora</taxon>
    </lineage>
</organism>
<dbReference type="InterPro" id="IPR036291">
    <property type="entry name" value="NAD(P)-bd_dom_sf"/>
</dbReference>
<name>A0AA39YYM4_9PEZI</name>
<dbReference type="CDD" id="cd05325">
    <property type="entry name" value="carb_red_sniffer_like_SDR_c"/>
    <property type="match status" value="1"/>
</dbReference>
<keyword evidence="3" id="KW-1185">Reference proteome</keyword>